<feature type="signal peptide" evidence="1">
    <location>
        <begin position="1"/>
        <end position="21"/>
    </location>
</feature>
<dbReference type="Pfam" id="PF07610">
    <property type="entry name" value="DUF1573"/>
    <property type="match status" value="1"/>
</dbReference>
<evidence type="ECO:0000256" key="1">
    <source>
        <dbReference type="SAM" id="SignalP"/>
    </source>
</evidence>
<dbReference type="PANTHER" id="PTHR37833">
    <property type="entry name" value="LIPOPROTEIN-RELATED"/>
    <property type="match status" value="1"/>
</dbReference>
<gene>
    <name evidence="2" type="ORF">ACFO3U_00680</name>
</gene>
<evidence type="ECO:0000313" key="2">
    <source>
        <dbReference type="EMBL" id="MFC4738500.1"/>
    </source>
</evidence>
<accession>A0ABV9P1F6</accession>
<organism evidence="2 3">
    <name type="scientific">Flavobacterium ponti</name>
    <dbReference type="NCBI Taxonomy" id="665133"/>
    <lineage>
        <taxon>Bacteria</taxon>
        <taxon>Pseudomonadati</taxon>
        <taxon>Bacteroidota</taxon>
        <taxon>Flavobacteriia</taxon>
        <taxon>Flavobacteriales</taxon>
        <taxon>Flavobacteriaceae</taxon>
        <taxon>Flavobacterium</taxon>
    </lineage>
</organism>
<dbReference type="RefSeq" id="WP_379737453.1">
    <property type="nucleotide sequence ID" value="NZ_JBHSGW010000001.1"/>
</dbReference>
<protein>
    <submittedName>
        <fullName evidence="2">DUF1573 domain-containing protein</fullName>
    </submittedName>
</protein>
<evidence type="ECO:0000313" key="3">
    <source>
        <dbReference type="Proteomes" id="UP001595885"/>
    </source>
</evidence>
<comment type="caution">
    <text evidence="2">The sequence shown here is derived from an EMBL/GenBank/DDBJ whole genome shotgun (WGS) entry which is preliminary data.</text>
</comment>
<dbReference type="Proteomes" id="UP001595885">
    <property type="component" value="Unassembled WGS sequence"/>
</dbReference>
<dbReference type="InterPro" id="IPR013783">
    <property type="entry name" value="Ig-like_fold"/>
</dbReference>
<keyword evidence="3" id="KW-1185">Reference proteome</keyword>
<reference evidence="3" key="1">
    <citation type="journal article" date="2019" name="Int. J. Syst. Evol. Microbiol.">
        <title>The Global Catalogue of Microorganisms (GCM) 10K type strain sequencing project: providing services to taxonomists for standard genome sequencing and annotation.</title>
        <authorList>
            <consortium name="The Broad Institute Genomics Platform"/>
            <consortium name="The Broad Institute Genome Sequencing Center for Infectious Disease"/>
            <person name="Wu L."/>
            <person name="Ma J."/>
        </authorList>
    </citation>
    <scope>NUCLEOTIDE SEQUENCE [LARGE SCALE GENOMIC DNA]</scope>
    <source>
        <strain evidence="3">CCUG 50349</strain>
    </source>
</reference>
<keyword evidence="1" id="KW-0732">Signal</keyword>
<dbReference type="PANTHER" id="PTHR37833:SF1">
    <property type="entry name" value="SIGNAL PEPTIDE PROTEIN"/>
    <property type="match status" value="1"/>
</dbReference>
<dbReference type="Gene3D" id="2.60.40.10">
    <property type="entry name" value="Immunoglobulins"/>
    <property type="match status" value="1"/>
</dbReference>
<proteinExistence type="predicted"/>
<dbReference type="EMBL" id="JBHSGW010000001">
    <property type="protein sequence ID" value="MFC4738500.1"/>
    <property type="molecule type" value="Genomic_DNA"/>
</dbReference>
<sequence length="150" mass="15812">MKTIKLAIVALFISAASFAQSPEVKAATPVLTKQTPSLLKWDTDLHDFGTLNQGKPATYEFTFTNTSKETVLITNVRPSCGCTAANYTKTPIKPGEKGMVAATYNAASPGNFAKSITVTTSDSELPKSLTIKGKVEAVAAPAQDSKTIAN</sequence>
<dbReference type="InterPro" id="IPR011467">
    <property type="entry name" value="DUF1573"/>
</dbReference>
<name>A0ABV9P1F6_9FLAO</name>
<feature type="chain" id="PRO_5045967134" evidence="1">
    <location>
        <begin position="22"/>
        <end position="150"/>
    </location>
</feature>